<dbReference type="PANTHER" id="PTHR34413:SF2">
    <property type="entry name" value="PROPHAGE TAIL FIBER ASSEMBLY PROTEIN HOMOLOG TFAE-RELATED"/>
    <property type="match status" value="1"/>
</dbReference>
<gene>
    <name evidence="1" type="ORF">B2J69_10215</name>
</gene>
<organism evidence="1 2">
    <name type="scientific">Pantoea latae</name>
    <dbReference type="NCBI Taxonomy" id="1964541"/>
    <lineage>
        <taxon>Bacteria</taxon>
        <taxon>Pseudomonadati</taxon>
        <taxon>Pseudomonadota</taxon>
        <taxon>Gammaproteobacteria</taxon>
        <taxon>Enterobacterales</taxon>
        <taxon>Erwiniaceae</taxon>
        <taxon>Pantoea</taxon>
    </lineage>
</organism>
<dbReference type="InterPro" id="IPR003458">
    <property type="entry name" value="Phage_T4_Gp38_tail_assem"/>
</dbReference>
<dbReference type="Proteomes" id="UP000192769">
    <property type="component" value="Unassembled WGS sequence"/>
</dbReference>
<dbReference type="Pfam" id="PF02413">
    <property type="entry name" value="Caudo_TAP"/>
    <property type="match status" value="1"/>
</dbReference>
<dbReference type="InterPro" id="IPR051220">
    <property type="entry name" value="TFA_Chaperone"/>
</dbReference>
<keyword evidence="2" id="KW-1185">Reference proteome</keyword>
<dbReference type="AlphaFoldDB" id="A0A1V9DJG1"/>
<sequence>MSKYALVKDGQVINTILWDGEAEADFGDGVVAVEFADDEPIQIGYLYEDGKFSEPPLTEEEQAQQDAAAALANSSTKTALMDEASQRISVLQDAVDLEMATDEEAAELPLWKKYRVLLSRIDANTADDITWPDKPE</sequence>
<dbReference type="RefSeq" id="WP_081139162.1">
    <property type="nucleotide sequence ID" value="NZ_MWUE01000015.1"/>
</dbReference>
<protein>
    <recommendedName>
        <fullName evidence="3">Phage tail protein</fullName>
    </recommendedName>
</protein>
<accession>A0A1V9DJG1</accession>
<reference evidence="1 2" key="1">
    <citation type="submission" date="2017-02" db="EMBL/GenBank/DDBJ databases">
        <title>Whole genome shotgun sequence of Pantoea agglomerans strain AS1 isolated from a cycad, Zamia floridana in Central Florida, USA.</title>
        <authorList>
            <person name="Lata P."/>
            <person name="Govindarajan S."/>
            <person name="Qi F."/>
            <person name="Li J.-L."/>
            <person name="Maurya S.K."/>
            <person name="Sahoo M.K."/>
        </authorList>
    </citation>
    <scope>NUCLEOTIDE SEQUENCE [LARGE SCALE GENOMIC DNA]</scope>
    <source>
        <strain evidence="1 2">AS1</strain>
    </source>
</reference>
<dbReference type="PANTHER" id="PTHR34413">
    <property type="entry name" value="PROPHAGE TAIL FIBER ASSEMBLY PROTEIN HOMOLOG TFAE-RELATED-RELATED"/>
    <property type="match status" value="1"/>
</dbReference>
<evidence type="ECO:0008006" key="3">
    <source>
        <dbReference type="Google" id="ProtNLM"/>
    </source>
</evidence>
<evidence type="ECO:0000313" key="1">
    <source>
        <dbReference type="EMBL" id="OQP33983.1"/>
    </source>
</evidence>
<evidence type="ECO:0000313" key="2">
    <source>
        <dbReference type="Proteomes" id="UP000192769"/>
    </source>
</evidence>
<dbReference type="EMBL" id="MWUE01000015">
    <property type="protein sequence ID" value="OQP33983.1"/>
    <property type="molecule type" value="Genomic_DNA"/>
</dbReference>
<comment type="caution">
    <text evidence="1">The sequence shown here is derived from an EMBL/GenBank/DDBJ whole genome shotgun (WGS) entry which is preliminary data.</text>
</comment>
<dbReference type="OrthoDB" id="8778827at2"/>
<proteinExistence type="predicted"/>
<name>A0A1V9DJG1_9GAMM</name>